<evidence type="ECO:0000313" key="1">
    <source>
        <dbReference type="EMBL" id="CAD8213223.1"/>
    </source>
</evidence>
<dbReference type="EMBL" id="CAJJDO010000175">
    <property type="protein sequence ID" value="CAD8213223.1"/>
    <property type="molecule type" value="Genomic_DNA"/>
</dbReference>
<protein>
    <submittedName>
        <fullName evidence="1">Uncharacterized protein</fullName>
    </submittedName>
</protein>
<dbReference type="AlphaFoldDB" id="A0A8S1YI83"/>
<gene>
    <name evidence="1" type="ORF">PPENT_87.1.T1750044</name>
</gene>
<proteinExistence type="predicted"/>
<reference evidence="1" key="1">
    <citation type="submission" date="2021-01" db="EMBL/GenBank/DDBJ databases">
        <authorList>
            <consortium name="Genoscope - CEA"/>
            <person name="William W."/>
        </authorList>
    </citation>
    <scope>NUCLEOTIDE SEQUENCE</scope>
</reference>
<keyword evidence="2" id="KW-1185">Reference proteome</keyword>
<sequence length="215" mass="26014">MGLINEIKKEESQNQKNQKMVKKTQINFKNYTPEEVQDLEIIDYYQIAFEGWNNLILLQLQITQELDGLYKQLQTIFETNSILPNQKKIQFKRKQQSMLFLMHQKYTIQQIMTFIASLYIITFEITRKQETQKYLWILTVFCMIKQSSQSDWQEKCVKMIFFKNERKQQQQLNEFFNDEDQYGVYKKILEVFPLSYNKYKSSLLPLIYIKSQSVS</sequence>
<dbReference type="Proteomes" id="UP000689195">
    <property type="component" value="Unassembled WGS sequence"/>
</dbReference>
<comment type="caution">
    <text evidence="1">The sequence shown here is derived from an EMBL/GenBank/DDBJ whole genome shotgun (WGS) entry which is preliminary data.</text>
</comment>
<organism evidence="1 2">
    <name type="scientific">Paramecium pentaurelia</name>
    <dbReference type="NCBI Taxonomy" id="43138"/>
    <lineage>
        <taxon>Eukaryota</taxon>
        <taxon>Sar</taxon>
        <taxon>Alveolata</taxon>
        <taxon>Ciliophora</taxon>
        <taxon>Intramacronucleata</taxon>
        <taxon>Oligohymenophorea</taxon>
        <taxon>Peniculida</taxon>
        <taxon>Parameciidae</taxon>
        <taxon>Paramecium</taxon>
    </lineage>
</organism>
<evidence type="ECO:0000313" key="2">
    <source>
        <dbReference type="Proteomes" id="UP000689195"/>
    </source>
</evidence>
<name>A0A8S1YI83_9CILI</name>
<accession>A0A8S1YI83</accession>